<feature type="non-terminal residue" evidence="2">
    <location>
        <position position="164"/>
    </location>
</feature>
<proteinExistence type="predicted"/>
<feature type="non-terminal residue" evidence="2">
    <location>
        <position position="1"/>
    </location>
</feature>
<feature type="region of interest" description="Disordered" evidence="1">
    <location>
        <begin position="120"/>
        <end position="164"/>
    </location>
</feature>
<evidence type="ECO:0000256" key="1">
    <source>
        <dbReference type="SAM" id="MobiDB-lite"/>
    </source>
</evidence>
<reference evidence="3" key="1">
    <citation type="journal article" date="2016" name="Nature">
        <title>Genome evolution in the allotetraploid frog Xenopus laevis.</title>
        <authorList>
            <person name="Session A.M."/>
            <person name="Uno Y."/>
            <person name="Kwon T."/>
            <person name="Chapman J.A."/>
            <person name="Toyoda A."/>
            <person name="Takahashi S."/>
            <person name="Fukui A."/>
            <person name="Hikosaka A."/>
            <person name="Suzuki A."/>
            <person name="Kondo M."/>
            <person name="van Heeringen S.J."/>
            <person name="Quigley I."/>
            <person name="Heinz S."/>
            <person name="Ogino H."/>
            <person name="Ochi H."/>
            <person name="Hellsten U."/>
            <person name="Lyons J.B."/>
            <person name="Simakov O."/>
            <person name="Putnam N."/>
            <person name="Stites J."/>
            <person name="Kuroki Y."/>
            <person name="Tanaka T."/>
            <person name="Michiue T."/>
            <person name="Watanabe M."/>
            <person name="Bogdanovic O."/>
            <person name="Lister R."/>
            <person name="Georgiou G."/>
            <person name="Paranjpe S.S."/>
            <person name="van Kruijsbergen I."/>
            <person name="Shu S."/>
            <person name="Carlson J."/>
            <person name="Kinoshita T."/>
            <person name="Ohta Y."/>
            <person name="Mawaribuchi S."/>
            <person name="Jenkins J."/>
            <person name="Grimwood J."/>
            <person name="Schmutz J."/>
            <person name="Mitros T."/>
            <person name="Mozaffari S.V."/>
            <person name="Suzuki Y."/>
            <person name="Haramoto Y."/>
            <person name="Yamamoto T.S."/>
            <person name="Takagi C."/>
            <person name="Heald R."/>
            <person name="Miller K."/>
            <person name="Haudenschild C."/>
            <person name="Kitzman J."/>
            <person name="Nakayama T."/>
            <person name="Izutsu Y."/>
            <person name="Robert J."/>
            <person name="Fortriede J."/>
            <person name="Burns K."/>
            <person name="Lotay V."/>
            <person name="Karimi K."/>
            <person name="Yasuoka Y."/>
            <person name="Dichmann D.S."/>
            <person name="Flajnik M.F."/>
            <person name="Houston D.W."/>
            <person name="Shendure J."/>
            <person name="DuPasquier L."/>
            <person name="Vize P.D."/>
            <person name="Zorn A.M."/>
            <person name="Ito M."/>
            <person name="Marcotte E.M."/>
            <person name="Wallingford J.B."/>
            <person name="Ito Y."/>
            <person name="Asashima M."/>
            <person name="Ueno N."/>
            <person name="Matsuda Y."/>
            <person name="Veenstra G.J."/>
            <person name="Fujiyama A."/>
            <person name="Harland R.M."/>
            <person name="Taira M."/>
            <person name="Rokhsar D.S."/>
        </authorList>
    </citation>
    <scope>NUCLEOTIDE SEQUENCE [LARGE SCALE GENOMIC DNA]</scope>
    <source>
        <strain evidence="3">J</strain>
    </source>
</reference>
<sequence length="164" mass="17839">MESLCPPDIERASTVSLGLEDEVPSDSVLDTGEAEELTQSFKEIVQAEDVKPRLQCLMASSSFSMVTVQCEDSGIHWETSSSRCSTPWASEASTTSDVFSLESSGSVPGKVIFIMDEGKYTRKKHRSSSSSGLPRHSKRNTDPSKLGPTENMGEAFKQALEKAK</sequence>
<organism evidence="2 3">
    <name type="scientific">Xenopus laevis</name>
    <name type="common">African clawed frog</name>
    <dbReference type="NCBI Taxonomy" id="8355"/>
    <lineage>
        <taxon>Eukaryota</taxon>
        <taxon>Metazoa</taxon>
        <taxon>Chordata</taxon>
        <taxon>Craniata</taxon>
        <taxon>Vertebrata</taxon>
        <taxon>Euteleostomi</taxon>
        <taxon>Amphibia</taxon>
        <taxon>Batrachia</taxon>
        <taxon>Anura</taxon>
        <taxon>Pipoidea</taxon>
        <taxon>Pipidae</taxon>
        <taxon>Xenopodinae</taxon>
        <taxon>Xenopus</taxon>
        <taxon>Xenopus</taxon>
    </lineage>
</organism>
<evidence type="ECO:0000313" key="3">
    <source>
        <dbReference type="Proteomes" id="UP000694892"/>
    </source>
</evidence>
<dbReference type="Proteomes" id="UP000694892">
    <property type="component" value="Chromosome 1S"/>
</dbReference>
<name>A0A974I1Q6_XENLA</name>
<evidence type="ECO:0000313" key="2">
    <source>
        <dbReference type="EMBL" id="OCT98687.1"/>
    </source>
</evidence>
<dbReference type="EMBL" id="CM004467">
    <property type="protein sequence ID" value="OCT98687.1"/>
    <property type="molecule type" value="Genomic_DNA"/>
</dbReference>
<protein>
    <submittedName>
        <fullName evidence="2">Uncharacterized protein</fullName>
    </submittedName>
</protein>
<dbReference type="AlphaFoldDB" id="A0A974I1Q6"/>
<gene>
    <name evidence="2" type="ORF">XELAEV_180109232mg</name>
</gene>
<accession>A0A974I1Q6</accession>